<accession>A0A8T0DUT9</accession>
<dbReference type="AlphaFoldDB" id="A0A8T0DUT9"/>
<gene>
    <name evidence="2" type="ORF">P879_03477</name>
</gene>
<comment type="caution">
    <text evidence="2">The sequence shown here is derived from an EMBL/GenBank/DDBJ whole genome shotgun (WGS) entry which is preliminary data.</text>
</comment>
<sequence>MTGGVTNVNSNTAAAVGVRMNTRVTNIKRQGNMEAEKPQSILQVGELDPSSGFGVAATDGIPPVTPILVQDSAVMQVKRKERRRSNASPKGTRRSICQSPTQTIEDSAKAKE</sequence>
<evidence type="ECO:0000256" key="1">
    <source>
        <dbReference type="SAM" id="MobiDB-lite"/>
    </source>
</evidence>
<dbReference type="EMBL" id="JTDF01000703">
    <property type="protein sequence ID" value="KAF8571106.1"/>
    <property type="molecule type" value="Genomic_DNA"/>
</dbReference>
<protein>
    <submittedName>
        <fullName evidence="2">Uncharacterized protein</fullName>
    </submittedName>
</protein>
<feature type="compositionally biased region" description="Polar residues" evidence="1">
    <location>
        <begin position="95"/>
        <end position="105"/>
    </location>
</feature>
<keyword evidence="3" id="KW-1185">Reference proteome</keyword>
<evidence type="ECO:0000313" key="3">
    <source>
        <dbReference type="Proteomes" id="UP000699462"/>
    </source>
</evidence>
<dbReference type="OrthoDB" id="6262759at2759"/>
<evidence type="ECO:0000313" key="2">
    <source>
        <dbReference type="EMBL" id="KAF8571106.1"/>
    </source>
</evidence>
<organism evidence="2 3">
    <name type="scientific">Paragonimus westermani</name>
    <dbReference type="NCBI Taxonomy" id="34504"/>
    <lineage>
        <taxon>Eukaryota</taxon>
        <taxon>Metazoa</taxon>
        <taxon>Spiralia</taxon>
        <taxon>Lophotrochozoa</taxon>
        <taxon>Platyhelminthes</taxon>
        <taxon>Trematoda</taxon>
        <taxon>Digenea</taxon>
        <taxon>Plagiorchiida</taxon>
        <taxon>Troglotremata</taxon>
        <taxon>Troglotrematidae</taxon>
        <taxon>Paragonimus</taxon>
    </lineage>
</organism>
<feature type="region of interest" description="Disordered" evidence="1">
    <location>
        <begin position="72"/>
        <end position="112"/>
    </location>
</feature>
<dbReference type="Proteomes" id="UP000699462">
    <property type="component" value="Unassembled WGS sequence"/>
</dbReference>
<name>A0A8T0DUT9_9TREM</name>
<reference evidence="2 3" key="1">
    <citation type="submission" date="2019-07" db="EMBL/GenBank/DDBJ databases">
        <title>Annotation for the trematode Paragonimus westermani.</title>
        <authorList>
            <person name="Choi Y.-J."/>
        </authorList>
    </citation>
    <scope>NUCLEOTIDE SEQUENCE [LARGE SCALE GENOMIC DNA]</scope>
    <source>
        <strain evidence="2">180907_Pwestermani</strain>
    </source>
</reference>
<proteinExistence type="predicted"/>